<protein>
    <submittedName>
        <fullName evidence="2">Uncharacterized protein</fullName>
    </submittedName>
</protein>
<evidence type="ECO:0000256" key="1">
    <source>
        <dbReference type="SAM" id="MobiDB-lite"/>
    </source>
</evidence>
<evidence type="ECO:0000313" key="3">
    <source>
        <dbReference type="Proteomes" id="UP001168821"/>
    </source>
</evidence>
<dbReference type="EMBL" id="JALNTZ010000004">
    <property type="protein sequence ID" value="KAJ3653376.1"/>
    <property type="molecule type" value="Genomic_DNA"/>
</dbReference>
<reference evidence="2" key="1">
    <citation type="journal article" date="2023" name="G3 (Bethesda)">
        <title>Whole genome assemblies of Zophobas morio and Tenebrio molitor.</title>
        <authorList>
            <person name="Kaur S."/>
            <person name="Stinson S.A."/>
            <person name="diCenzo G.C."/>
        </authorList>
    </citation>
    <scope>NUCLEOTIDE SEQUENCE</scope>
    <source>
        <strain evidence="2">QUZm001</strain>
    </source>
</reference>
<proteinExistence type="predicted"/>
<organism evidence="2 3">
    <name type="scientific">Zophobas morio</name>
    <dbReference type="NCBI Taxonomy" id="2755281"/>
    <lineage>
        <taxon>Eukaryota</taxon>
        <taxon>Metazoa</taxon>
        <taxon>Ecdysozoa</taxon>
        <taxon>Arthropoda</taxon>
        <taxon>Hexapoda</taxon>
        <taxon>Insecta</taxon>
        <taxon>Pterygota</taxon>
        <taxon>Neoptera</taxon>
        <taxon>Endopterygota</taxon>
        <taxon>Coleoptera</taxon>
        <taxon>Polyphaga</taxon>
        <taxon>Cucujiformia</taxon>
        <taxon>Tenebrionidae</taxon>
        <taxon>Zophobas</taxon>
    </lineage>
</organism>
<comment type="caution">
    <text evidence="2">The sequence shown here is derived from an EMBL/GenBank/DDBJ whole genome shotgun (WGS) entry which is preliminary data.</text>
</comment>
<sequence length="101" mass="11311">MTNSHQRAPPWLMMHQSVAFGCFQTLDEHVPDCSAVHGSPPAPGTQGVMWPRRGRRRGDESDSDDSVCPFCFSKTAACPLRLRVRVFVSRGRPGTRLPYVR</sequence>
<gene>
    <name evidence="2" type="ORF">Zmor_012630</name>
</gene>
<keyword evidence="3" id="KW-1185">Reference proteome</keyword>
<evidence type="ECO:0000313" key="2">
    <source>
        <dbReference type="EMBL" id="KAJ3653376.1"/>
    </source>
</evidence>
<dbReference type="Proteomes" id="UP001168821">
    <property type="component" value="Unassembled WGS sequence"/>
</dbReference>
<dbReference type="AlphaFoldDB" id="A0AA38MEH8"/>
<dbReference type="PROSITE" id="PS51257">
    <property type="entry name" value="PROKAR_LIPOPROTEIN"/>
    <property type="match status" value="1"/>
</dbReference>
<accession>A0AA38MEH8</accession>
<name>A0AA38MEH8_9CUCU</name>
<feature type="region of interest" description="Disordered" evidence="1">
    <location>
        <begin position="34"/>
        <end position="66"/>
    </location>
</feature>